<comment type="caution">
    <text evidence="2">The sequence shown here is derived from an EMBL/GenBank/DDBJ whole genome shotgun (WGS) entry which is preliminary data.</text>
</comment>
<proteinExistence type="predicted"/>
<evidence type="ECO:0000259" key="1">
    <source>
        <dbReference type="PROSITE" id="PS50995"/>
    </source>
</evidence>
<sequence length="152" mass="16855">MPETAIDLTTDLMIACSRFTRRVRETSHPDQSPAVWRALSIIAEHEPVRVTELARIDRLRQPTATAMVNRLTAEGLVERSADPDDGRAWLISLSPQGHDRLVALREHASRRLAPAIRALPADQRATLAAASDILNRLVGTELPTATEQERPQ</sequence>
<accession>A0A9D1KML4</accession>
<reference evidence="2" key="2">
    <citation type="journal article" date="2021" name="PeerJ">
        <title>Extensive microbial diversity within the chicken gut microbiome revealed by metagenomics and culture.</title>
        <authorList>
            <person name="Gilroy R."/>
            <person name="Ravi A."/>
            <person name="Getino M."/>
            <person name="Pursley I."/>
            <person name="Horton D.L."/>
            <person name="Alikhan N.F."/>
            <person name="Baker D."/>
            <person name="Gharbi K."/>
            <person name="Hall N."/>
            <person name="Watson M."/>
            <person name="Adriaenssens E.M."/>
            <person name="Foster-Nyarko E."/>
            <person name="Jarju S."/>
            <person name="Secka A."/>
            <person name="Antonio M."/>
            <person name="Oren A."/>
            <person name="Chaudhuri R.R."/>
            <person name="La Ragione R."/>
            <person name="Hildebrand F."/>
            <person name="Pallen M.J."/>
        </authorList>
    </citation>
    <scope>NUCLEOTIDE SEQUENCE</scope>
    <source>
        <strain evidence="2">ChiGjej1B1-24693</strain>
    </source>
</reference>
<evidence type="ECO:0000313" key="2">
    <source>
        <dbReference type="EMBL" id="HIT74867.1"/>
    </source>
</evidence>
<name>A0A9D1KML4_9ACTN</name>
<dbReference type="GO" id="GO:0003700">
    <property type="term" value="F:DNA-binding transcription factor activity"/>
    <property type="evidence" value="ECO:0007669"/>
    <property type="project" value="InterPro"/>
</dbReference>
<dbReference type="Pfam" id="PF01047">
    <property type="entry name" value="MarR"/>
    <property type="match status" value="1"/>
</dbReference>
<protein>
    <submittedName>
        <fullName evidence="2">MarR family transcriptional regulator</fullName>
    </submittedName>
</protein>
<reference evidence="2" key="1">
    <citation type="submission" date="2020-10" db="EMBL/GenBank/DDBJ databases">
        <authorList>
            <person name="Gilroy R."/>
        </authorList>
    </citation>
    <scope>NUCLEOTIDE SEQUENCE</scope>
    <source>
        <strain evidence="2">ChiGjej1B1-24693</strain>
    </source>
</reference>
<dbReference type="EMBL" id="DVLP01000144">
    <property type="protein sequence ID" value="HIT74867.1"/>
    <property type="molecule type" value="Genomic_DNA"/>
</dbReference>
<dbReference type="InterPro" id="IPR036388">
    <property type="entry name" value="WH-like_DNA-bd_sf"/>
</dbReference>
<feature type="domain" description="HTH marR-type" evidence="1">
    <location>
        <begin position="5"/>
        <end position="139"/>
    </location>
</feature>
<dbReference type="InterPro" id="IPR052526">
    <property type="entry name" value="HTH-type_Bedaq_tolerance"/>
</dbReference>
<dbReference type="InterPro" id="IPR000835">
    <property type="entry name" value="HTH_MarR-typ"/>
</dbReference>
<dbReference type="SMART" id="SM00347">
    <property type="entry name" value="HTH_MARR"/>
    <property type="match status" value="1"/>
</dbReference>
<gene>
    <name evidence="2" type="ORF">IAA98_04715</name>
</gene>
<dbReference type="Gene3D" id="1.10.10.10">
    <property type="entry name" value="Winged helix-like DNA-binding domain superfamily/Winged helix DNA-binding domain"/>
    <property type="match status" value="1"/>
</dbReference>
<evidence type="ECO:0000313" key="3">
    <source>
        <dbReference type="Proteomes" id="UP000886842"/>
    </source>
</evidence>
<dbReference type="PANTHER" id="PTHR39515:SF2">
    <property type="entry name" value="HTH-TYPE TRANSCRIPTIONAL REGULATOR RV0880"/>
    <property type="match status" value="1"/>
</dbReference>
<dbReference type="InterPro" id="IPR036390">
    <property type="entry name" value="WH_DNA-bd_sf"/>
</dbReference>
<dbReference type="SUPFAM" id="SSF46785">
    <property type="entry name" value="Winged helix' DNA-binding domain"/>
    <property type="match status" value="1"/>
</dbReference>
<organism evidence="2 3">
    <name type="scientific">Candidatus Avipropionibacterium avicola</name>
    <dbReference type="NCBI Taxonomy" id="2840701"/>
    <lineage>
        <taxon>Bacteria</taxon>
        <taxon>Bacillati</taxon>
        <taxon>Actinomycetota</taxon>
        <taxon>Actinomycetes</taxon>
        <taxon>Propionibacteriales</taxon>
        <taxon>Propionibacteriaceae</taxon>
        <taxon>Propionibacteriaceae incertae sedis</taxon>
        <taxon>Candidatus Avipropionibacterium</taxon>
    </lineage>
</organism>
<dbReference type="PROSITE" id="PS50995">
    <property type="entry name" value="HTH_MARR_2"/>
    <property type="match status" value="1"/>
</dbReference>
<dbReference type="AlphaFoldDB" id="A0A9D1KML4"/>
<dbReference type="Proteomes" id="UP000886842">
    <property type="component" value="Unassembled WGS sequence"/>
</dbReference>
<dbReference type="PANTHER" id="PTHR39515">
    <property type="entry name" value="CONSERVED PROTEIN"/>
    <property type="match status" value="1"/>
</dbReference>